<sequence length="252" mass="29425">MLRLKIIACDVLNRELSYLAGLSQHYTDITFLHQGLHDKPDFLRESLQEEINRANDGFPYNYLGTCPAYDYIIIAYGLCSNGTAGISSPKVPLVIPRAHDCITLLLGSREKYMEFFKKHPGTYWFSSGWIERAWQPSELKFSVLYKDYSQRYGEENAQYLMEMEQTWMKEYKNAGFIRWDSLNNNDYYRSFTRNTADFFKWDYMEFEGGMGLLWNILNGEFKSDEVLILQPGEVVCASYDKEIIKAQLSGEE</sequence>
<keyword evidence="3" id="KW-1185">Reference proteome</keyword>
<dbReference type="EMBL" id="MZGX01000014">
    <property type="protein sequence ID" value="OPX43770.1"/>
    <property type="molecule type" value="Genomic_DNA"/>
</dbReference>
<evidence type="ECO:0000259" key="1">
    <source>
        <dbReference type="Pfam" id="PF07796"/>
    </source>
</evidence>
<name>A0A1V4SIS8_RUMHU</name>
<dbReference type="AlphaFoldDB" id="A0A1V4SIS8"/>
<evidence type="ECO:0000313" key="3">
    <source>
        <dbReference type="Proteomes" id="UP000191554"/>
    </source>
</evidence>
<reference evidence="2 3" key="1">
    <citation type="submission" date="2017-03" db="EMBL/GenBank/DDBJ databases">
        <title>Genome sequence of Clostridium hungatei DSM 14427.</title>
        <authorList>
            <person name="Poehlein A."/>
            <person name="Daniel R."/>
        </authorList>
    </citation>
    <scope>NUCLEOTIDE SEQUENCE [LARGE SCALE GENOMIC DNA]</scope>
    <source>
        <strain evidence="2 3">DSM 14427</strain>
    </source>
</reference>
<feature type="domain" description="DUF1638" evidence="1">
    <location>
        <begin position="31"/>
        <end position="215"/>
    </location>
</feature>
<dbReference type="STRING" id="48256.CLHUN_22500"/>
<dbReference type="RefSeq" id="WP_080064689.1">
    <property type="nucleotide sequence ID" value="NZ_MZGX01000014.1"/>
</dbReference>
<dbReference type="Pfam" id="PF07796">
    <property type="entry name" value="DUF1638"/>
    <property type="match status" value="1"/>
</dbReference>
<dbReference type="InterPro" id="IPR012437">
    <property type="entry name" value="DUF1638"/>
</dbReference>
<protein>
    <recommendedName>
        <fullName evidence="1">DUF1638 domain-containing protein</fullName>
    </recommendedName>
</protein>
<gene>
    <name evidence="2" type="ORF">CLHUN_22500</name>
</gene>
<evidence type="ECO:0000313" key="2">
    <source>
        <dbReference type="EMBL" id="OPX43770.1"/>
    </source>
</evidence>
<comment type="caution">
    <text evidence="2">The sequence shown here is derived from an EMBL/GenBank/DDBJ whole genome shotgun (WGS) entry which is preliminary data.</text>
</comment>
<dbReference type="Proteomes" id="UP000191554">
    <property type="component" value="Unassembled WGS sequence"/>
</dbReference>
<proteinExistence type="predicted"/>
<accession>A0A1V4SIS8</accession>
<organism evidence="2 3">
    <name type="scientific">Ruminiclostridium hungatei</name>
    <name type="common">Clostridium hungatei</name>
    <dbReference type="NCBI Taxonomy" id="48256"/>
    <lineage>
        <taxon>Bacteria</taxon>
        <taxon>Bacillati</taxon>
        <taxon>Bacillota</taxon>
        <taxon>Clostridia</taxon>
        <taxon>Eubacteriales</taxon>
        <taxon>Oscillospiraceae</taxon>
        <taxon>Ruminiclostridium</taxon>
    </lineage>
</organism>
<dbReference type="OrthoDB" id="9787351at2"/>